<feature type="compositionally biased region" description="Polar residues" evidence="1">
    <location>
        <begin position="53"/>
        <end position="67"/>
    </location>
</feature>
<reference evidence="2 3" key="1">
    <citation type="journal article" date="2012" name="J. Bacteriol.">
        <title>Genome sequence of the human- and animal-pathogenic strain Nocardia cyriacigeorgica GUH-2.</title>
        <authorList>
            <person name="Zoropogui A."/>
            <person name="Pujic P."/>
            <person name="Normand P."/>
            <person name="Barbe V."/>
            <person name="Beaman B."/>
            <person name="Beaman L."/>
            <person name="Boiron P."/>
            <person name="Colinon C."/>
            <person name="Deredjian A."/>
            <person name="Graindorge A."/>
            <person name="Mangenot S."/>
            <person name="Nazaret S."/>
            <person name="Neto M."/>
            <person name="Petit S."/>
            <person name="Roche D."/>
            <person name="Vallenet D."/>
            <person name="Rodriguez-Nava V."/>
            <person name="Richard Y."/>
            <person name="Cournoyer B."/>
            <person name="Blaha D."/>
        </authorList>
    </citation>
    <scope>NUCLEOTIDE SEQUENCE [LARGE SCALE GENOMIC DNA]</scope>
    <source>
        <strain evidence="2 3">GUH-2</strain>
    </source>
</reference>
<evidence type="ECO:0000313" key="2">
    <source>
        <dbReference type="EMBL" id="CCF63069.1"/>
    </source>
</evidence>
<dbReference type="EMBL" id="FO082843">
    <property type="protein sequence ID" value="CCF63069.1"/>
    <property type="molecule type" value="Genomic_DNA"/>
</dbReference>
<dbReference type="STRING" id="1127134.NOCYR_2292"/>
<organism evidence="2 3">
    <name type="scientific">Nocardia cyriacigeorgica (strain GUH-2)</name>
    <dbReference type="NCBI Taxonomy" id="1127134"/>
    <lineage>
        <taxon>Bacteria</taxon>
        <taxon>Bacillati</taxon>
        <taxon>Actinomycetota</taxon>
        <taxon>Actinomycetes</taxon>
        <taxon>Mycobacteriales</taxon>
        <taxon>Nocardiaceae</taxon>
        <taxon>Nocardia</taxon>
    </lineage>
</organism>
<evidence type="ECO:0000313" key="3">
    <source>
        <dbReference type="Proteomes" id="UP000008190"/>
    </source>
</evidence>
<feature type="compositionally biased region" description="Basic and acidic residues" evidence="1">
    <location>
        <begin position="1"/>
        <end position="34"/>
    </location>
</feature>
<name>H6R1Z0_NOCCG</name>
<evidence type="ECO:0000256" key="1">
    <source>
        <dbReference type="SAM" id="MobiDB-lite"/>
    </source>
</evidence>
<proteinExistence type="predicted"/>
<accession>H6R1Z0</accession>
<dbReference type="HOGENOM" id="CLU_2808119_0_0_11"/>
<feature type="region of interest" description="Disordered" evidence="1">
    <location>
        <begin position="1"/>
        <end position="67"/>
    </location>
</feature>
<dbReference type="AlphaFoldDB" id="H6R1Z0"/>
<dbReference type="Proteomes" id="UP000008190">
    <property type="component" value="Chromosome"/>
</dbReference>
<gene>
    <name evidence="2" type="ordered locus">NOCYR_2292</name>
</gene>
<protein>
    <submittedName>
        <fullName evidence="2">Uncharacterized protein</fullName>
    </submittedName>
</protein>
<keyword evidence="3" id="KW-1185">Reference proteome</keyword>
<sequence length="67" mass="7514">MLEPRNDNRSRTMLDDVLPDHHSGHYRTDIHGDSEDQPIAVPPRERIEILTPSGDSAPNQSDSSHLS</sequence>
<dbReference type="KEGG" id="ncy:NOCYR_2292"/>